<keyword evidence="1" id="KW-0732">Signal</keyword>
<dbReference type="Pfam" id="PF07705">
    <property type="entry name" value="CARDB"/>
    <property type="match status" value="1"/>
</dbReference>
<protein>
    <recommendedName>
        <fullName evidence="6">CARDB domain-containing protein</fullName>
    </recommendedName>
</protein>
<dbReference type="SUPFAM" id="SSF89260">
    <property type="entry name" value="Collagen-binding domain"/>
    <property type="match status" value="2"/>
</dbReference>
<accession>A0A2T1DME0</accession>
<dbReference type="InterPro" id="IPR013783">
    <property type="entry name" value="Ig-like_fold"/>
</dbReference>
<organism evidence="4 5">
    <name type="scientific">Phormidesmis priestleyi ULC007</name>
    <dbReference type="NCBI Taxonomy" id="1920490"/>
    <lineage>
        <taxon>Bacteria</taxon>
        <taxon>Bacillati</taxon>
        <taxon>Cyanobacteriota</taxon>
        <taxon>Cyanophyceae</taxon>
        <taxon>Leptolyngbyales</taxon>
        <taxon>Leptolyngbyaceae</taxon>
        <taxon>Phormidesmis</taxon>
    </lineage>
</organism>
<dbReference type="PANTHER" id="PTHR46580:SF2">
    <property type="entry name" value="MAM DOMAIN-CONTAINING PROTEIN"/>
    <property type="match status" value="1"/>
</dbReference>
<evidence type="ECO:0000259" key="2">
    <source>
        <dbReference type="Pfam" id="PF04151"/>
    </source>
</evidence>
<dbReference type="InterPro" id="IPR007280">
    <property type="entry name" value="Peptidase_C_arc/bac"/>
</dbReference>
<dbReference type="EMBL" id="PVWG01000002">
    <property type="protein sequence ID" value="PSB21646.1"/>
    <property type="molecule type" value="Genomic_DNA"/>
</dbReference>
<dbReference type="Pfam" id="PF04151">
    <property type="entry name" value="PPC"/>
    <property type="match status" value="1"/>
</dbReference>
<evidence type="ECO:0008006" key="6">
    <source>
        <dbReference type="Google" id="ProtNLM"/>
    </source>
</evidence>
<dbReference type="PANTHER" id="PTHR46580">
    <property type="entry name" value="SENSOR KINASE-RELATED"/>
    <property type="match status" value="1"/>
</dbReference>
<dbReference type="STRING" id="1920490.GCA_001895925_01674"/>
<evidence type="ECO:0000259" key="3">
    <source>
        <dbReference type="Pfam" id="PF07705"/>
    </source>
</evidence>
<dbReference type="OrthoDB" id="9815928at2"/>
<dbReference type="RefSeq" id="WP_073069496.1">
    <property type="nucleotide sequence ID" value="NZ_MPPI01000002.1"/>
</dbReference>
<dbReference type="InterPro" id="IPR013517">
    <property type="entry name" value="FG-GAP"/>
</dbReference>
<evidence type="ECO:0000313" key="4">
    <source>
        <dbReference type="EMBL" id="PSB21646.1"/>
    </source>
</evidence>
<dbReference type="InterPro" id="IPR028994">
    <property type="entry name" value="Integrin_alpha_N"/>
</dbReference>
<feature type="domain" description="CARDB" evidence="3">
    <location>
        <begin position="619"/>
        <end position="717"/>
    </location>
</feature>
<dbReference type="Pfam" id="PF13517">
    <property type="entry name" value="FG-GAP_3"/>
    <property type="match status" value="2"/>
</dbReference>
<name>A0A2T1DME0_9CYAN</name>
<proteinExistence type="predicted"/>
<dbReference type="Gene3D" id="2.130.10.130">
    <property type="entry name" value="Integrin alpha, N-terminal"/>
    <property type="match status" value="1"/>
</dbReference>
<gene>
    <name evidence="4" type="ORF">C7B65_03430</name>
</gene>
<reference evidence="4 5" key="2">
    <citation type="submission" date="2018-03" db="EMBL/GenBank/DDBJ databases">
        <title>The ancient ancestry and fast evolution of plastids.</title>
        <authorList>
            <person name="Moore K.R."/>
            <person name="Magnabosco C."/>
            <person name="Momper L."/>
            <person name="Gold D.A."/>
            <person name="Bosak T."/>
            <person name="Fournier G.P."/>
        </authorList>
    </citation>
    <scope>NUCLEOTIDE SEQUENCE [LARGE SCALE GENOMIC DNA]</scope>
    <source>
        <strain evidence="4 5">ULC007</strain>
    </source>
</reference>
<evidence type="ECO:0000256" key="1">
    <source>
        <dbReference type="ARBA" id="ARBA00022729"/>
    </source>
</evidence>
<dbReference type="Gene3D" id="2.60.40.10">
    <property type="entry name" value="Immunoglobulins"/>
    <property type="match status" value="1"/>
</dbReference>
<dbReference type="Gene3D" id="2.60.120.380">
    <property type="match status" value="2"/>
</dbReference>
<dbReference type="InterPro" id="IPR011635">
    <property type="entry name" value="CARDB"/>
</dbReference>
<dbReference type="AlphaFoldDB" id="A0A2T1DME0"/>
<evidence type="ECO:0000313" key="5">
    <source>
        <dbReference type="Proteomes" id="UP000238634"/>
    </source>
</evidence>
<keyword evidence="5" id="KW-1185">Reference proteome</keyword>
<feature type="domain" description="Peptidase C-terminal archaeal/bacterial" evidence="2">
    <location>
        <begin position="34"/>
        <end position="97"/>
    </location>
</feature>
<comment type="caution">
    <text evidence="4">The sequence shown here is derived from an EMBL/GenBank/DDBJ whole genome shotgun (WGS) entry which is preliminary data.</text>
</comment>
<dbReference type="SUPFAM" id="SSF69318">
    <property type="entry name" value="Integrin alpha N-terminal domain"/>
    <property type="match status" value="1"/>
</dbReference>
<reference evidence="4 5" key="1">
    <citation type="submission" date="2018-02" db="EMBL/GenBank/DDBJ databases">
        <authorList>
            <person name="Cohen D.B."/>
            <person name="Kent A.D."/>
        </authorList>
    </citation>
    <scope>NUCLEOTIDE SEQUENCE [LARGE SCALE GENOMIC DNA]</scope>
    <source>
        <strain evidence="4 5">ULC007</strain>
    </source>
</reference>
<dbReference type="Proteomes" id="UP000238634">
    <property type="component" value="Unassembled WGS sequence"/>
</dbReference>
<sequence>MPPTDNNTFATATPITNLIGTPPLSGLLNAGDKTDFYQFTLNGSSSTSVTLTELTGNARLHLFNGAKVEITPNPTSNSKQLSEALSTPLAPGTYYIQAELDPSDVTAIEANYKLNLSVSTDATLNNLVWRSKPDGGFSVVQTDGKIVQSSDPIKLGATPQSLSTDWQSQFGDLNGDGEDDILLRNQKDGSIGYWIMQGGTLLQFAGSPYKVPASWQSTLADFNNDDRADIFWRNKQTGETAIWLTNSTGLGFSSAAPLPGVPSGWDPTLGDFNGKDGKKDILWRNTQTGEVAVWLMDGTKIIKGGAASLSNVPDSWKPQLGDFNKDGISDILWRNTQTGGVAIWLMNGNQIATGGAASLSSVPIEWTAQVGDFEGNKADDILWRNTQTDQLAVWLLDGTQIAPSGAAFLPSPLPSRFNIERLADFNNDGKTDLLLRDSASGEVAVWLMNGTSLLDAAFLPQRSSSDQLDGIQRRQFKSTIQSIGGKAELSAFNIGTLNTAGVYTDSISSDVPDYFKFNLGFRSNLVLSATDLTGQPLSSIGLQLYKASTDGTASTPLSNDATQLLEPGDYYIKVSSSLDEINYRLNVEGKPQFTELVGNGFTGDSQVFLTLGANDTDSPVSTVSVNYSVKNAGTIFAPNVKVSFYISRDQTFSPNDYKVVSDLSFDLAANQSSPTTPLTLNLPAWRDTFWVVDGAYYLLAVVDPSNAIAETDETNNVSVLTLDVQQIPTTNLRGKSLTVNKTTFAAAETVTATFVTENNGFKSAFNMVPTDTRIQVGFYLSTTPVFNKSSTTAYNLARPSIDGIAGKSNSGPQNTSFKLPPANWIGWASPSGLQTVYIGMIQNNNEVVNDIDPDDNQNLGQGIDWVEITVNL</sequence>